<dbReference type="PANTHER" id="PTHR22624">
    <property type="entry name" value="CYSTEINE PROTEASE ATG4"/>
    <property type="match status" value="1"/>
</dbReference>
<evidence type="ECO:0000313" key="13">
    <source>
        <dbReference type="EMBL" id="CAI3986193.1"/>
    </source>
</evidence>
<evidence type="ECO:0000256" key="9">
    <source>
        <dbReference type="ARBA" id="ARBA00023006"/>
    </source>
</evidence>
<evidence type="ECO:0000259" key="12">
    <source>
        <dbReference type="Pfam" id="PF03416"/>
    </source>
</evidence>
<keyword evidence="6 11" id="KW-0378">Hydrolase</keyword>
<dbReference type="Pfam" id="PF03416">
    <property type="entry name" value="Peptidase_C54"/>
    <property type="match status" value="1"/>
</dbReference>
<evidence type="ECO:0000256" key="8">
    <source>
        <dbReference type="ARBA" id="ARBA00022927"/>
    </source>
</evidence>
<dbReference type="InterPro" id="IPR005078">
    <property type="entry name" value="Peptidase_C54"/>
</dbReference>
<proteinExistence type="inferred from homology"/>
<evidence type="ECO:0000256" key="1">
    <source>
        <dbReference type="ARBA" id="ARBA00004496"/>
    </source>
</evidence>
<evidence type="ECO:0000256" key="3">
    <source>
        <dbReference type="ARBA" id="ARBA00022448"/>
    </source>
</evidence>
<reference evidence="14" key="2">
    <citation type="submission" date="2024-04" db="EMBL/GenBank/DDBJ databases">
        <authorList>
            <person name="Chen Y."/>
            <person name="Shah S."/>
            <person name="Dougan E. K."/>
            <person name="Thang M."/>
            <person name="Chan C."/>
        </authorList>
    </citation>
    <scope>NUCLEOTIDE SEQUENCE [LARGE SCALE GENOMIC DNA]</scope>
</reference>
<dbReference type="OrthoDB" id="2960936at2759"/>
<keyword evidence="15" id="KW-1185">Reference proteome</keyword>
<sequence length="362" mass="40190">MKALLPFDMKQIHRMIDEIRKWMPFTPSSKVVCLGITYDCSEDAAREQFLEDFRSRILLTYRCGLEPPLQLAGGGTTASDSGWGCMLRVTQMMLAQCFVSLSLGREWRFGEKDLKEGSTYLRITSCFLDTPKALFSLHRLVEMGQHILGKEPSSWFGPTSAAQAVGHLFETSKEDGAGRPDFLQEVGCAVFVDGPIYKETVMERFNGGCTSVIILVCRRLGLESCNLEEYQQGLDVCFRLPEFQGLASGNSSSSAHFFVATHGEDSLLFMDPHVTYPALQKDADVVASCGLRAGRPLRLPWSSLNPSVCVAFLVQSKSEFLSLCDRLCEGPGEQLFEVLERQPTYNAAFDDLLEADDLVVVS</sequence>
<evidence type="ECO:0000256" key="7">
    <source>
        <dbReference type="ARBA" id="ARBA00022807"/>
    </source>
</evidence>
<comment type="catalytic activity">
    <reaction evidence="10">
        <text>[protein]-C-terminal L-amino acid-glycyl-phosphatidylethanolamide + H2O = [protein]-C-terminal L-amino acid-glycine + a 1,2-diacyl-sn-glycero-3-phosphoethanolamine</text>
        <dbReference type="Rhea" id="RHEA:67548"/>
        <dbReference type="Rhea" id="RHEA-COMP:17323"/>
        <dbReference type="Rhea" id="RHEA-COMP:17324"/>
        <dbReference type="ChEBI" id="CHEBI:15377"/>
        <dbReference type="ChEBI" id="CHEBI:64612"/>
        <dbReference type="ChEBI" id="CHEBI:172940"/>
        <dbReference type="ChEBI" id="CHEBI:172941"/>
    </reaction>
    <physiologicalReaction direction="left-to-right" evidence="10">
        <dbReference type="Rhea" id="RHEA:67549"/>
    </physiologicalReaction>
</comment>
<dbReference type="EC" id="3.4.22.-" evidence="11"/>
<dbReference type="GO" id="GO:0016485">
    <property type="term" value="P:protein processing"/>
    <property type="evidence" value="ECO:0007669"/>
    <property type="project" value="TreeGrafter"/>
</dbReference>
<evidence type="ECO:0000256" key="2">
    <source>
        <dbReference type="ARBA" id="ARBA00010958"/>
    </source>
</evidence>
<dbReference type="GO" id="GO:0004197">
    <property type="term" value="F:cysteine-type endopeptidase activity"/>
    <property type="evidence" value="ECO:0007669"/>
    <property type="project" value="TreeGrafter"/>
</dbReference>
<evidence type="ECO:0000256" key="5">
    <source>
        <dbReference type="ARBA" id="ARBA00022670"/>
    </source>
</evidence>
<feature type="domain" description="Peptidase C54 catalytic" evidence="12">
    <location>
        <begin position="47"/>
        <end position="325"/>
    </location>
</feature>
<dbReference type="GO" id="GO:0035973">
    <property type="term" value="P:aggrephagy"/>
    <property type="evidence" value="ECO:0007669"/>
    <property type="project" value="TreeGrafter"/>
</dbReference>
<evidence type="ECO:0000256" key="10">
    <source>
        <dbReference type="ARBA" id="ARBA00029362"/>
    </source>
</evidence>
<dbReference type="InterPro" id="IPR038765">
    <property type="entry name" value="Papain-like_cys_pep_sf"/>
</dbReference>
<comment type="caution">
    <text evidence="13">The sequence shown here is derived from an EMBL/GenBank/DDBJ whole genome shotgun (WGS) entry which is preliminary data.</text>
</comment>
<evidence type="ECO:0000256" key="4">
    <source>
        <dbReference type="ARBA" id="ARBA00022490"/>
    </source>
</evidence>
<evidence type="ECO:0000313" key="15">
    <source>
        <dbReference type="Proteomes" id="UP001152797"/>
    </source>
</evidence>
<comment type="similarity">
    <text evidence="2 11">Belongs to the peptidase C54 family.</text>
</comment>
<dbReference type="InterPro" id="IPR046792">
    <property type="entry name" value="Peptidase_C54_cat"/>
</dbReference>
<keyword evidence="5 11" id="KW-0645">Protease</keyword>
<reference evidence="13" key="1">
    <citation type="submission" date="2022-10" db="EMBL/GenBank/DDBJ databases">
        <authorList>
            <person name="Chen Y."/>
            <person name="Dougan E. K."/>
            <person name="Chan C."/>
            <person name="Rhodes N."/>
            <person name="Thang M."/>
        </authorList>
    </citation>
    <scope>NUCLEOTIDE SEQUENCE</scope>
</reference>
<evidence type="ECO:0000256" key="11">
    <source>
        <dbReference type="RuleBase" id="RU363115"/>
    </source>
</evidence>
<gene>
    <name evidence="13" type="ORF">C1SCF055_LOCUS13563</name>
</gene>
<evidence type="ECO:0000313" key="14">
    <source>
        <dbReference type="EMBL" id="CAL1139568.1"/>
    </source>
</evidence>
<dbReference type="Proteomes" id="UP001152797">
    <property type="component" value="Unassembled WGS sequence"/>
</dbReference>
<dbReference type="GO" id="GO:0015031">
    <property type="term" value="P:protein transport"/>
    <property type="evidence" value="ECO:0007669"/>
    <property type="project" value="UniProtKB-KW"/>
</dbReference>
<dbReference type="EMBL" id="CAMXCT010001057">
    <property type="protein sequence ID" value="CAI3986193.1"/>
    <property type="molecule type" value="Genomic_DNA"/>
</dbReference>
<dbReference type="GO" id="GO:0019786">
    <property type="term" value="F:protein-phosphatidylethanolamide deconjugating activity"/>
    <property type="evidence" value="ECO:0007669"/>
    <property type="project" value="InterPro"/>
</dbReference>
<keyword evidence="7" id="KW-0788">Thiol protease</keyword>
<dbReference type="PANTHER" id="PTHR22624:SF49">
    <property type="entry name" value="CYSTEINE PROTEASE"/>
    <property type="match status" value="1"/>
</dbReference>
<dbReference type="EMBL" id="CAMXCT030001057">
    <property type="protein sequence ID" value="CAL4773505.1"/>
    <property type="molecule type" value="Genomic_DNA"/>
</dbReference>
<keyword evidence="8 11" id="KW-0653">Protein transport</keyword>
<comment type="function">
    <text evidence="11">Cysteine protease that plays a key role in autophagy by mediating both proteolytic activation and delipidation of ATG8 family proteins.</text>
</comment>
<protein>
    <recommendedName>
        <fullName evidence="11">Cysteine protease</fullName>
        <ecNumber evidence="11">3.4.22.-</ecNumber>
    </recommendedName>
</protein>
<keyword evidence="3" id="KW-0813">Transport</keyword>
<dbReference type="AlphaFoldDB" id="A0A9P1FRZ2"/>
<accession>A0A9P1FRZ2</accession>
<name>A0A9P1FRZ2_9DINO</name>
<evidence type="ECO:0000256" key="6">
    <source>
        <dbReference type="ARBA" id="ARBA00022801"/>
    </source>
</evidence>
<organism evidence="13">
    <name type="scientific">Cladocopium goreaui</name>
    <dbReference type="NCBI Taxonomy" id="2562237"/>
    <lineage>
        <taxon>Eukaryota</taxon>
        <taxon>Sar</taxon>
        <taxon>Alveolata</taxon>
        <taxon>Dinophyceae</taxon>
        <taxon>Suessiales</taxon>
        <taxon>Symbiodiniaceae</taxon>
        <taxon>Cladocopium</taxon>
    </lineage>
</organism>
<keyword evidence="4 11" id="KW-0963">Cytoplasm</keyword>
<dbReference type="EMBL" id="CAMXCT020001057">
    <property type="protein sequence ID" value="CAL1139568.1"/>
    <property type="molecule type" value="Genomic_DNA"/>
</dbReference>
<dbReference type="GO" id="GO:0000423">
    <property type="term" value="P:mitophagy"/>
    <property type="evidence" value="ECO:0007669"/>
    <property type="project" value="TreeGrafter"/>
</dbReference>
<comment type="subcellular location">
    <subcellularLocation>
        <location evidence="1 11">Cytoplasm</location>
    </subcellularLocation>
</comment>
<dbReference type="SUPFAM" id="SSF54001">
    <property type="entry name" value="Cysteine proteinases"/>
    <property type="match status" value="1"/>
</dbReference>
<dbReference type="GO" id="GO:0034727">
    <property type="term" value="P:piecemeal microautophagy of the nucleus"/>
    <property type="evidence" value="ECO:0007669"/>
    <property type="project" value="TreeGrafter"/>
</dbReference>
<dbReference type="GO" id="GO:0005737">
    <property type="term" value="C:cytoplasm"/>
    <property type="evidence" value="ECO:0007669"/>
    <property type="project" value="UniProtKB-SubCell"/>
</dbReference>
<dbReference type="GO" id="GO:0000045">
    <property type="term" value="P:autophagosome assembly"/>
    <property type="evidence" value="ECO:0007669"/>
    <property type="project" value="TreeGrafter"/>
</dbReference>
<keyword evidence="9 11" id="KW-0072">Autophagy</keyword>